<organism evidence="1">
    <name type="scientific">uncultured Desulfobacterium sp</name>
    <dbReference type="NCBI Taxonomy" id="201089"/>
    <lineage>
        <taxon>Bacteria</taxon>
        <taxon>Pseudomonadati</taxon>
        <taxon>Thermodesulfobacteriota</taxon>
        <taxon>Desulfobacteria</taxon>
        <taxon>Desulfobacterales</taxon>
        <taxon>Desulfobacteriaceae</taxon>
        <taxon>Desulfobacterium</taxon>
        <taxon>environmental samples</taxon>
    </lineage>
</organism>
<proteinExistence type="predicted"/>
<sequence length="49" mass="5275">MGQWISADPTLNQMPADVTHIKLSTGGVNRQVGIIALVGRIGLEILAYR</sequence>
<reference evidence="1" key="1">
    <citation type="submission" date="2018-01" db="EMBL/GenBank/DDBJ databases">
        <authorList>
            <person name="Regsiter A."/>
            <person name="William W."/>
        </authorList>
    </citation>
    <scope>NUCLEOTIDE SEQUENCE</scope>
    <source>
        <strain evidence="1">TRIP AH-1</strain>
    </source>
</reference>
<name>A0A445N331_9BACT</name>
<dbReference type="EMBL" id="OJIN01000230">
    <property type="protein sequence ID" value="SPD76115.1"/>
    <property type="molecule type" value="Genomic_DNA"/>
</dbReference>
<gene>
    <name evidence="1" type="ORF">PITCH_A840001</name>
</gene>
<protein>
    <submittedName>
        <fullName evidence="1">Uncharacterized protein</fullName>
    </submittedName>
</protein>
<evidence type="ECO:0000313" key="1">
    <source>
        <dbReference type="EMBL" id="SPD76115.1"/>
    </source>
</evidence>
<accession>A0A445N331</accession>
<dbReference type="AlphaFoldDB" id="A0A445N331"/>